<feature type="compositionally biased region" description="Low complexity" evidence="3">
    <location>
        <begin position="526"/>
        <end position="535"/>
    </location>
</feature>
<dbReference type="Proteomes" id="UP001515500">
    <property type="component" value="Chromosome 4"/>
</dbReference>
<protein>
    <submittedName>
        <fullName evidence="5">Thioredoxin-like fold domain-containing protein MRL7L homolog, chloroplastic isoform X1</fullName>
    </submittedName>
</protein>
<dbReference type="GeneID" id="120258938"/>
<keyword evidence="1" id="KW-0833">Ubl conjugation pathway</keyword>
<keyword evidence="2" id="KW-0072">Autophagy</keyword>
<keyword evidence="4" id="KW-1185">Reference proteome</keyword>
<accession>A0AB40B5R7</accession>
<dbReference type="PANTHER" id="PTHR34669">
    <property type="entry name" value="THIOREDOXIN-LIKE FOLD DOMAIN-CONTAINING PROTEIN MRL7L, CHLOROPLASTIC"/>
    <property type="match status" value="1"/>
</dbReference>
<evidence type="ECO:0000256" key="3">
    <source>
        <dbReference type="SAM" id="MobiDB-lite"/>
    </source>
</evidence>
<feature type="region of interest" description="Disordered" evidence="3">
    <location>
        <begin position="59"/>
        <end position="81"/>
    </location>
</feature>
<dbReference type="RefSeq" id="XP_039122352.1">
    <property type="nucleotide sequence ID" value="XM_039266418.1"/>
</dbReference>
<reference evidence="5" key="1">
    <citation type="submission" date="2025-08" db="UniProtKB">
        <authorList>
            <consortium name="RefSeq"/>
        </authorList>
    </citation>
    <scope>IDENTIFICATION</scope>
</reference>
<dbReference type="GO" id="GO:0006355">
    <property type="term" value="P:regulation of DNA-templated transcription"/>
    <property type="evidence" value="ECO:0007669"/>
    <property type="project" value="InterPro"/>
</dbReference>
<feature type="compositionally biased region" description="Polar residues" evidence="3">
    <location>
        <begin position="554"/>
        <end position="567"/>
    </location>
</feature>
<proteinExistence type="predicted"/>
<evidence type="ECO:0000256" key="2">
    <source>
        <dbReference type="ARBA" id="ARBA00023006"/>
    </source>
</evidence>
<dbReference type="GO" id="GO:0006914">
    <property type="term" value="P:autophagy"/>
    <property type="evidence" value="ECO:0007669"/>
    <property type="project" value="UniProtKB-KW"/>
</dbReference>
<evidence type="ECO:0000313" key="5">
    <source>
        <dbReference type="RefSeq" id="XP_039122352.1"/>
    </source>
</evidence>
<dbReference type="PANTHER" id="PTHR34669:SF1">
    <property type="entry name" value="THIOREDOXIN-LIKE FOLD DOMAIN-CONTAINING PROTEIN MRL7L, CHLOROPLASTIC"/>
    <property type="match status" value="1"/>
</dbReference>
<feature type="region of interest" description="Disordered" evidence="3">
    <location>
        <begin position="525"/>
        <end position="567"/>
    </location>
</feature>
<name>A0AB40B5R7_DIOCR</name>
<dbReference type="GO" id="GO:0009658">
    <property type="term" value="P:chloroplast organization"/>
    <property type="evidence" value="ECO:0007669"/>
    <property type="project" value="InterPro"/>
</dbReference>
<dbReference type="Gene3D" id="3.30.1460.50">
    <property type="match status" value="1"/>
</dbReference>
<dbReference type="InterPro" id="IPR007135">
    <property type="entry name" value="Atg3/Atg10"/>
</dbReference>
<gene>
    <name evidence="5" type="primary">LOC120258938</name>
</gene>
<dbReference type="InterPro" id="IPR044701">
    <property type="entry name" value="MRL7/MRL7L"/>
</dbReference>
<dbReference type="Pfam" id="PF03987">
    <property type="entry name" value="Autophagy_act_C"/>
    <property type="match status" value="1"/>
</dbReference>
<sequence>MAFLNQQLPLKCSMICLKDVQTRIKCSTICFRESKALQRAQSHPLLKLRASKALDLVLGNRSDDDDDDEESSDDDGPFLMSGEERMELRRKIRQVLDLQPEVEEEMDPEKLRMKALKLARDYSLVVDEEDPDWPEDAEGRGFKLDQFFDKFYIKNVKKDDADEDDEEEKEIVWKDDNYIKAVKDITSSEWEDTVFKDFNPLVILVHHRYRRPKENEKARIELEKAVQMFWDTGLPSPRCVAVDAVVEDELASVLKVSKFPEIIFTKAGKILHRDKVVRSGDEIMAFFYYKAVRPACLEKSAGFRLHFKHKMSNLEVWDGTISQKDFYVALRTLVERWKQVNPSLPQWTWIPSKSTLMGSSCKEEGYLSLENMYDIDRNEECLIVDSFSEREETDDVATLVHSTSNEAHIYDFHIVYSFSYQVPVLYFHGYQSDGQPLNLDEIENDLPPSSSKILRESKWTYMTLGEHPYLHRPWYTLHPCATSDWMKLLLGGTSMKDLDISGYLLSWLSVVGQAVGLSIPLELQQSSSSSSSSSSRRGATKSPTGTEAVAARSGQLSPCWPSSQCSE</sequence>
<dbReference type="GO" id="GO:0019787">
    <property type="term" value="F:ubiquitin-like protein transferase activity"/>
    <property type="evidence" value="ECO:0007669"/>
    <property type="project" value="InterPro"/>
</dbReference>
<evidence type="ECO:0000256" key="1">
    <source>
        <dbReference type="ARBA" id="ARBA00022786"/>
    </source>
</evidence>
<dbReference type="GO" id="GO:0009570">
    <property type="term" value="C:chloroplast stroma"/>
    <property type="evidence" value="ECO:0007669"/>
    <property type="project" value="TreeGrafter"/>
</dbReference>
<evidence type="ECO:0000313" key="4">
    <source>
        <dbReference type="Proteomes" id="UP001515500"/>
    </source>
</evidence>
<organism evidence="4 5">
    <name type="scientific">Dioscorea cayennensis subsp. rotundata</name>
    <name type="common">White Guinea yam</name>
    <name type="synonym">Dioscorea rotundata</name>
    <dbReference type="NCBI Taxonomy" id="55577"/>
    <lineage>
        <taxon>Eukaryota</taxon>
        <taxon>Viridiplantae</taxon>
        <taxon>Streptophyta</taxon>
        <taxon>Embryophyta</taxon>
        <taxon>Tracheophyta</taxon>
        <taxon>Spermatophyta</taxon>
        <taxon>Magnoliopsida</taxon>
        <taxon>Liliopsida</taxon>
        <taxon>Dioscoreales</taxon>
        <taxon>Dioscoreaceae</taxon>
        <taxon>Dioscorea</taxon>
    </lineage>
</organism>
<dbReference type="AlphaFoldDB" id="A0AB40B5R7"/>
<dbReference type="Gene3D" id="3.40.30.10">
    <property type="entry name" value="Glutaredoxin"/>
    <property type="match status" value="1"/>
</dbReference>
<feature type="compositionally biased region" description="Acidic residues" evidence="3">
    <location>
        <begin position="63"/>
        <end position="76"/>
    </location>
</feature>